<dbReference type="SUPFAM" id="SSF90229">
    <property type="entry name" value="CCCH zinc finger"/>
    <property type="match status" value="1"/>
</dbReference>
<comment type="caution">
    <text evidence="8">The sequence shown here is derived from an EMBL/GenBank/DDBJ whole genome shotgun (WGS) entry which is preliminary data.</text>
</comment>
<gene>
    <name evidence="8" type="ORF">BOVATA_024930</name>
</gene>
<evidence type="ECO:0000313" key="9">
    <source>
        <dbReference type="Proteomes" id="UP000236319"/>
    </source>
</evidence>
<dbReference type="SMART" id="SM00356">
    <property type="entry name" value="ZnF_C3H1"/>
    <property type="match status" value="2"/>
</dbReference>
<evidence type="ECO:0000256" key="5">
    <source>
        <dbReference type="PROSITE-ProRule" id="PRU00723"/>
    </source>
</evidence>
<keyword evidence="4 5" id="KW-0862">Zinc</keyword>
<dbReference type="EMBL" id="BDSA01000002">
    <property type="protein sequence ID" value="GBE61000.1"/>
    <property type="molecule type" value="Genomic_DNA"/>
</dbReference>
<dbReference type="Proteomes" id="UP000236319">
    <property type="component" value="Unassembled WGS sequence"/>
</dbReference>
<dbReference type="InterPro" id="IPR000571">
    <property type="entry name" value="Znf_CCCH"/>
</dbReference>
<dbReference type="InterPro" id="IPR036855">
    <property type="entry name" value="Znf_CCCH_sf"/>
</dbReference>
<feature type="zinc finger region" description="C3H1-type" evidence="5">
    <location>
        <begin position="285"/>
        <end position="311"/>
    </location>
</feature>
<sequence length="381" mass="42494">MEGGTPTDVNPYYDYYEDDPTPLGLPVTLNDLLDELSPPPSAHSKRHPDNDCDQYSSLRRYIDGMSSEEVDETIKGLLKSLSLRAGTSPLLPPCHLGNPLEGDATPPLDFSQSDWSSQICRFSSGENQSTLRHLTFNPLHEAYDSRETFDTLSTNWTSYYDEGNRSECDISTGHIAYAPTELGRSDTAPPGLSASRATLYSWSDLRSTNRKVVAESLRNIQFEVAKVEQALASAINETAPVPSRSPSPSAKPSIFAKLAKEDDSAVSTQNAAMMMGVKLNAPNEFWRTSICKYWQRGICENTHCNFAHGKKELKATVGVWKTTPCHHWKNGTCRVGRLCRHAHGEAELQPMNMPVRLLRNRVINALKANERSQRRRNHTTN</sequence>
<dbReference type="VEuPathDB" id="PiroplasmaDB:BOVATA_024930"/>
<name>A0A2H6KDC4_9APIC</name>
<keyword evidence="1 5" id="KW-0479">Metal-binding</keyword>
<feature type="domain" description="C3H1-type" evidence="7">
    <location>
        <begin position="285"/>
        <end position="311"/>
    </location>
</feature>
<dbReference type="OrthoDB" id="365571at2759"/>
<organism evidence="8 9">
    <name type="scientific">Babesia ovata</name>
    <dbReference type="NCBI Taxonomy" id="189622"/>
    <lineage>
        <taxon>Eukaryota</taxon>
        <taxon>Sar</taxon>
        <taxon>Alveolata</taxon>
        <taxon>Apicomplexa</taxon>
        <taxon>Aconoidasida</taxon>
        <taxon>Piroplasmida</taxon>
        <taxon>Babesiidae</taxon>
        <taxon>Babesia</taxon>
    </lineage>
</organism>
<reference evidence="8 9" key="1">
    <citation type="journal article" date="2017" name="BMC Genomics">
        <title>Whole-genome assembly of Babesia ovata and comparative genomics between closely related pathogens.</title>
        <authorList>
            <person name="Yamagishi J."/>
            <person name="Asada M."/>
            <person name="Hakimi H."/>
            <person name="Tanaka T.Q."/>
            <person name="Sugimoto C."/>
            <person name="Kawazu S."/>
        </authorList>
    </citation>
    <scope>NUCLEOTIDE SEQUENCE [LARGE SCALE GENOMIC DNA]</scope>
    <source>
        <strain evidence="8 9">Miyake</strain>
    </source>
</reference>
<dbReference type="InterPro" id="IPR045877">
    <property type="entry name" value="ZFP36-like"/>
</dbReference>
<evidence type="ECO:0000256" key="2">
    <source>
        <dbReference type="ARBA" id="ARBA00022737"/>
    </source>
</evidence>
<dbReference type="AlphaFoldDB" id="A0A2H6KDC4"/>
<dbReference type="Pfam" id="PF00642">
    <property type="entry name" value="zf-CCCH"/>
    <property type="match status" value="1"/>
</dbReference>
<feature type="domain" description="C3H1-type" evidence="7">
    <location>
        <begin position="320"/>
        <end position="346"/>
    </location>
</feature>
<dbReference type="PANTHER" id="PTHR12547:SF18">
    <property type="entry name" value="PROTEIN TIS11"/>
    <property type="match status" value="1"/>
</dbReference>
<dbReference type="RefSeq" id="XP_028867243.1">
    <property type="nucleotide sequence ID" value="XM_029011410.1"/>
</dbReference>
<dbReference type="GO" id="GO:0008270">
    <property type="term" value="F:zinc ion binding"/>
    <property type="evidence" value="ECO:0007669"/>
    <property type="project" value="UniProtKB-KW"/>
</dbReference>
<dbReference type="GO" id="GO:0003729">
    <property type="term" value="F:mRNA binding"/>
    <property type="evidence" value="ECO:0007669"/>
    <property type="project" value="InterPro"/>
</dbReference>
<evidence type="ECO:0000256" key="4">
    <source>
        <dbReference type="ARBA" id="ARBA00022833"/>
    </source>
</evidence>
<keyword evidence="3 5" id="KW-0863">Zinc-finger</keyword>
<keyword evidence="9" id="KW-1185">Reference proteome</keyword>
<evidence type="ECO:0000256" key="3">
    <source>
        <dbReference type="ARBA" id="ARBA00022771"/>
    </source>
</evidence>
<evidence type="ECO:0000313" key="8">
    <source>
        <dbReference type="EMBL" id="GBE61000.1"/>
    </source>
</evidence>
<dbReference type="PROSITE" id="PS50103">
    <property type="entry name" value="ZF_C3H1"/>
    <property type="match status" value="2"/>
</dbReference>
<evidence type="ECO:0000256" key="6">
    <source>
        <dbReference type="SAM" id="MobiDB-lite"/>
    </source>
</evidence>
<evidence type="ECO:0000259" key="7">
    <source>
        <dbReference type="PROSITE" id="PS50103"/>
    </source>
</evidence>
<dbReference type="Gene3D" id="4.10.1000.10">
    <property type="entry name" value="Zinc finger, CCCH-type"/>
    <property type="match status" value="2"/>
</dbReference>
<accession>A0A2H6KDC4</accession>
<dbReference type="PANTHER" id="PTHR12547">
    <property type="entry name" value="CCCH ZINC FINGER/TIS11-RELATED"/>
    <property type="match status" value="1"/>
</dbReference>
<feature type="region of interest" description="Disordered" evidence="6">
    <location>
        <begin position="34"/>
        <end position="55"/>
    </location>
</feature>
<proteinExistence type="predicted"/>
<evidence type="ECO:0000256" key="1">
    <source>
        <dbReference type="ARBA" id="ARBA00022723"/>
    </source>
</evidence>
<dbReference type="GeneID" id="39874770"/>
<feature type="zinc finger region" description="C3H1-type" evidence="5">
    <location>
        <begin position="320"/>
        <end position="346"/>
    </location>
</feature>
<protein>
    <submittedName>
        <fullName evidence="8">Zinc finger (CCCH type) motif-containing protein</fullName>
    </submittedName>
</protein>
<keyword evidence="2" id="KW-0677">Repeat</keyword>